<accession>A0ABR2KKI2</accession>
<dbReference type="Pfam" id="PF00112">
    <property type="entry name" value="Peptidase_C1"/>
    <property type="match status" value="1"/>
</dbReference>
<dbReference type="InterPro" id="IPR000668">
    <property type="entry name" value="Peptidase_C1A_C"/>
</dbReference>
<evidence type="ECO:0000313" key="2">
    <source>
        <dbReference type="EMBL" id="KAK8891604.1"/>
    </source>
</evidence>
<proteinExistence type="predicted"/>
<dbReference type="InterPro" id="IPR038765">
    <property type="entry name" value="Papain-like_cys_pep_sf"/>
</dbReference>
<organism evidence="2 3">
    <name type="scientific">Tritrichomonas musculus</name>
    <dbReference type="NCBI Taxonomy" id="1915356"/>
    <lineage>
        <taxon>Eukaryota</taxon>
        <taxon>Metamonada</taxon>
        <taxon>Parabasalia</taxon>
        <taxon>Tritrichomonadida</taxon>
        <taxon>Tritrichomonadidae</taxon>
        <taxon>Tritrichomonas</taxon>
    </lineage>
</organism>
<evidence type="ECO:0000259" key="1">
    <source>
        <dbReference type="Pfam" id="PF00112"/>
    </source>
</evidence>
<gene>
    <name evidence="2" type="ORF">M9Y10_028817</name>
</gene>
<feature type="domain" description="Peptidase C1A papain C-terminal" evidence="1">
    <location>
        <begin position="5"/>
        <end position="67"/>
    </location>
</feature>
<keyword evidence="3" id="KW-1185">Reference proteome</keyword>
<dbReference type="Gene3D" id="3.90.70.10">
    <property type="entry name" value="Cysteine proteinases"/>
    <property type="match status" value="1"/>
</dbReference>
<sequence>MRSSQSKSSYISISEGDKNDFKEKVAMLGIGSVWVPIGNYPFISYTGGILDDEECNGAGVDHAVNIVDKSKAGGLFKG</sequence>
<dbReference type="EMBL" id="JAPFFF010000004">
    <property type="protein sequence ID" value="KAK8891604.1"/>
    <property type="molecule type" value="Genomic_DNA"/>
</dbReference>
<protein>
    <recommendedName>
        <fullName evidence="1">Peptidase C1A papain C-terminal domain-containing protein</fullName>
    </recommendedName>
</protein>
<comment type="caution">
    <text evidence="2">The sequence shown here is derived from an EMBL/GenBank/DDBJ whole genome shotgun (WGS) entry which is preliminary data.</text>
</comment>
<reference evidence="2 3" key="1">
    <citation type="submission" date="2024-04" db="EMBL/GenBank/DDBJ databases">
        <title>Tritrichomonas musculus Genome.</title>
        <authorList>
            <person name="Alves-Ferreira E."/>
            <person name="Grigg M."/>
            <person name="Lorenzi H."/>
            <person name="Galac M."/>
        </authorList>
    </citation>
    <scope>NUCLEOTIDE SEQUENCE [LARGE SCALE GENOMIC DNA]</scope>
    <source>
        <strain evidence="2 3">EAF2021</strain>
    </source>
</reference>
<dbReference type="Proteomes" id="UP001470230">
    <property type="component" value="Unassembled WGS sequence"/>
</dbReference>
<dbReference type="SUPFAM" id="SSF54001">
    <property type="entry name" value="Cysteine proteinases"/>
    <property type="match status" value="1"/>
</dbReference>
<evidence type="ECO:0000313" key="3">
    <source>
        <dbReference type="Proteomes" id="UP001470230"/>
    </source>
</evidence>
<name>A0ABR2KKI2_9EUKA</name>